<evidence type="ECO:0000313" key="2">
    <source>
        <dbReference type="Proteomes" id="UP000749293"/>
    </source>
</evidence>
<proteinExistence type="predicted"/>
<dbReference type="Gene3D" id="3.40.50.720">
    <property type="entry name" value="NAD(P)-binding Rossmann-like Domain"/>
    <property type="match status" value="1"/>
</dbReference>
<gene>
    <name evidence="1" type="ORF">GMORB2_5905</name>
</gene>
<dbReference type="OrthoDB" id="1933717at2759"/>
<keyword evidence="2" id="KW-1185">Reference proteome</keyword>
<dbReference type="InterPro" id="IPR036291">
    <property type="entry name" value="NAD(P)-bd_dom_sf"/>
</dbReference>
<comment type="caution">
    <text evidence="1">The sequence shown here is derived from an EMBL/GenBank/DDBJ whole genome shotgun (WGS) entry which is preliminary data.</text>
</comment>
<evidence type="ECO:0000313" key="1">
    <source>
        <dbReference type="EMBL" id="KAF4124189.1"/>
    </source>
</evidence>
<organism evidence="1 2">
    <name type="scientific">Geosmithia morbida</name>
    <dbReference type="NCBI Taxonomy" id="1094350"/>
    <lineage>
        <taxon>Eukaryota</taxon>
        <taxon>Fungi</taxon>
        <taxon>Dikarya</taxon>
        <taxon>Ascomycota</taxon>
        <taxon>Pezizomycotina</taxon>
        <taxon>Sordariomycetes</taxon>
        <taxon>Hypocreomycetidae</taxon>
        <taxon>Hypocreales</taxon>
        <taxon>Bionectriaceae</taxon>
        <taxon>Geosmithia</taxon>
    </lineage>
</organism>
<dbReference type="Proteomes" id="UP000749293">
    <property type="component" value="Unassembled WGS sequence"/>
</dbReference>
<dbReference type="AlphaFoldDB" id="A0A9P5D755"/>
<protein>
    <submittedName>
        <fullName evidence="1">KR domain</fullName>
    </submittedName>
</protein>
<accession>A0A9P5D755</accession>
<dbReference type="EMBL" id="JAANYQ010000005">
    <property type="protein sequence ID" value="KAF4124189.1"/>
    <property type="molecule type" value="Genomic_DNA"/>
</dbReference>
<dbReference type="GeneID" id="55972130"/>
<sequence>MSLPGFKKYHKAPYDAISPPSPSWAAKASKAVIVGRRSHVIDASVEQLSREAREAGNAATTVDGYTCDLGSTESTAALWEKLAGAGTHVNVLKYLINVSTVASYMHSLSQGLPTYDIYKNAGTLLLWHLARAVPASQMQIVSHHPGAVLSEGAKSIGAAETHRNATTDLAEVIRGRFFWENWDVNEVREVREVIGERISRELHFLTVGVEGLIA</sequence>
<dbReference type="RefSeq" id="XP_035322841.1">
    <property type="nucleotide sequence ID" value="XM_035467875.1"/>
</dbReference>
<dbReference type="SUPFAM" id="SSF51735">
    <property type="entry name" value="NAD(P)-binding Rossmann-fold domains"/>
    <property type="match status" value="1"/>
</dbReference>
<reference evidence="1" key="1">
    <citation type="submission" date="2020-03" db="EMBL/GenBank/DDBJ databases">
        <title>Site-based positive gene gene selection in Geosmithia morbida across the United States reveals a broad range of putative effectors and factors for local host and environmental adapation.</title>
        <authorList>
            <person name="Onufrak A."/>
            <person name="Murdoch R.W."/>
            <person name="Gazis R."/>
            <person name="Huff M."/>
            <person name="Staton M."/>
            <person name="Klingeman W."/>
            <person name="Hadziabdic D."/>
        </authorList>
    </citation>
    <scope>NUCLEOTIDE SEQUENCE</scope>
    <source>
        <strain evidence="1">1262</strain>
    </source>
</reference>
<name>A0A9P5D755_9HYPO</name>